<dbReference type="AlphaFoldDB" id="A0AA88MEK3"/>
<sequence length="164" mass="19068">MSTPREQEAAQYLENHKILELMNNITSMLIYHRPEHPREFLVSQLEQLHASKLQAADSPCLFDDYNLDAVCGILDPTNQGYISYNQYREALKTFGIQHFNECPEGLGNDRISHETFKQEAKKCLMKNAATFQMVYSCRCPSVPMMEDKDPFSPNTFLLYFYYGF</sequence>
<feature type="domain" description="EFCAB10 C-terminal EF-hand" evidence="1">
    <location>
        <begin position="66"/>
        <end position="124"/>
    </location>
</feature>
<proteinExistence type="predicted"/>
<accession>A0AA88MEK3</accession>
<dbReference type="SUPFAM" id="SSF47391">
    <property type="entry name" value="Dimerization-anchoring domain of cAMP-dependent PK regulatory subunit"/>
    <property type="match status" value="1"/>
</dbReference>
<dbReference type="InterPro" id="IPR056587">
    <property type="entry name" value="EF_EFCAB10_C"/>
</dbReference>
<comment type="caution">
    <text evidence="2">The sequence shown here is derived from an EMBL/GenBank/DDBJ whole genome shotgun (WGS) entry which is preliminary data.</text>
</comment>
<evidence type="ECO:0000313" key="2">
    <source>
        <dbReference type="EMBL" id="KAK2834515.1"/>
    </source>
</evidence>
<evidence type="ECO:0000313" key="3">
    <source>
        <dbReference type="Proteomes" id="UP001187315"/>
    </source>
</evidence>
<dbReference type="CDD" id="cd22976">
    <property type="entry name" value="DD_EFCAB10"/>
    <property type="match status" value="1"/>
</dbReference>
<dbReference type="EMBL" id="JAVHJS010000015">
    <property type="protein sequence ID" value="KAK2834515.1"/>
    <property type="molecule type" value="Genomic_DNA"/>
</dbReference>
<name>A0AA88MEK3_TACVA</name>
<dbReference type="InterPro" id="IPR039879">
    <property type="entry name" value="EFC10"/>
</dbReference>
<reference evidence="2" key="1">
    <citation type="submission" date="2023-08" db="EMBL/GenBank/DDBJ databases">
        <title>Pelteobagrus vachellii genome.</title>
        <authorList>
            <person name="Liu H."/>
        </authorList>
    </citation>
    <scope>NUCLEOTIDE SEQUENCE</scope>
    <source>
        <strain evidence="2">PRFRI_2022a</strain>
        <tissue evidence="2">Muscle</tissue>
    </source>
</reference>
<dbReference type="PANTHER" id="PTHR21847:SF1">
    <property type="entry name" value="EF-HAND CALCIUM-BINDING DOMAIN-CONTAINING PROTEIN 10"/>
    <property type="match status" value="1"/>
</dbReference>
<dbReference type="InterPro" id="IPR049760">
    <property type="entry name" value="DD_EFCAB10"/>
</dbReference>
<dbReference type="Pfam" id="PF24548">
    <property type="entry name" value="EF_EFCAB10_C"/>
    <property type="match status" value="1"/>
</dbReference>
<dbReference type="PANTHER" id="PTHR21847">
    <property type="entry name" value="EF-HAND CALCIUM-BINDING DOMAIN-CONTAINING PROTEIN 10"/>
    <property type="match status" value="1"/>
</dbReference>
<dbReference type="Proteomes" id="UP001187315">
    <property type="component" value="Unassembled WGS sequence"/>
</dbReference>
<dbReference type="Gene3D" id="1.20.890.10">
    <property type="entry name" value="cAMP-dependent protein kinase regulatory subunit, dimerization-anchoring domain"/>
    <property type="match status" value="1"/>
</dbReference>
<evidence type="ECO:0000259" key="1">
    <source>
        <dbReference type="Pfam" id="PF24548"/>
    </source>
</evidence>
<gene>
    <name evidence="2" type="ORF">Q7C36_015216</name>
</gene>
<protein>
    <recommendedName>
        <fullName evidence="1">EFCAB10 C-terminal EF-hand domain-containing protein</fullName>
    </recommendedName>
</protein>
<organism evidence="2 3">
    <name type="scientific">Tachysurus vachellii</name>
    <name type="common">Darkbarbel catfish</name>
    <name type="synonym">Pelteobagrus vachellii</name>
    <dbReference type="NCBI Taxonomy" id="175792"/>
    <lineage>
        <taxon>Eukaryota</taxon>
        <taxon>Metazoa</taxon>
        <taxon>Chordata</taxon>
        <taxon>Craniata</taxon>
        <taxon>Vertebrata</taxon>
        <taxon>Euteleostomi</taxon>
        <taxon>Actinopterygii</taxon>
        <taxon>Neopterygii</taxon>
        <taxon>Teleostei</taxon>
        <taxon>Ostariophysi</taxon>
        <taxon>Siluriformes</taxon>
        <taxon>Bagridae</taxon>
        <taxon>Tachysurus</taxon>
    </lineage>
</organism>
<keyword evidence="3" id="KW-1185">Reference proteome</keyword>